<keyword evidence="5" id="KW-1185">Reference proteome</keyword>
<keyword evidence="1" id="KW-0677">Repeat</keyword>
<dbReference type="InterPro" id="IPR050952">
    <property type="entry name" value="TRIM-NHL_E3_ligases"/>
</dbReference>
<keyword evidence="3" id="KW-0732">Signal</keyword>
<dbReference type="Pfam" id="PF17170">
    <property type="entry name" value="DUF5128"/>
    <property type="match status" value="1"/>
</dbReference>
<evidence type="ECO:0000256" key="3">
    <source>
        <dbReference type="SAM" id="SignalP"/>
    </source>
</evidence>
<dbReference type="PANTHER" id="PTHR24104:SF25">
    <property type="entry name" value="PROTEIN LIN-41"/>
    <property type="match status" value="1"/>
</dbReference>
<proteinExistence type="predicted"/>
<dbReference type="Proteomes" id="UP001300692">
    <property type="component" value="Unassembled WGS sequence"/>
</dbReference>
<dbReference type="SUPFAM" id="SSF101898">
    <property type="entry name" value="NHL repeat"/>
    <property type="match status" value="1"/>
</dbReference>
<evidence type="ECO:0000313" key="4">
    <source>
        <dbReference type="EMBL" id="MCV9386190.1"/>
    </source>
</evidence>
<feature type="repeat" description="NHL" evidence="2">
    <location>
        <begin position="255"/>
        <end position="281"/>
    </location>
</feature>
<organism evidence="4 5">
    <name type="scientific">Reichenbachiella ulvae</name>
    <dbReference type="NCBI Taxonomy" id="2980104"/>
    <lineage>
        <taxon>Bacteria</taxon>
        <taxon>Pseudomonadati</taxon>
        <taxon>Bacteroidota</taxon>
        <taxon>Cytophagia</taxon>
        <taxon>Cytophagales</taxon>
        <taxon>Reichenbachiellaceae</taxon>
        <taxon>Reichenbachiella</taxon>
    </lineage>
</organism>
<gene>
    <name evidence="4" type="ORF">N7U62_05915</name>
</gene>
<dbReference type="RefSeq" id="WP_264136975.1">
    <property type="nucleotide sequence ID" value="NZ_JAOYOD010000001.1"/>
</dbReference>
<feature type="signal peptide" evidence="3">
    <location>
        <begin position="1"/>
        <end position="27"/>
    </location>
</feature>
<reference evidence="4 5" key="1">
    <citation type="submission" date="2022-10" db="EMBL/GenBank/DDBJ databases">
        <title>Comparative genomics and taxonomic characterization of three novel marine species of genus Reichenbachiella exhibiting antioxidant and polysaccharide degradation activities.</title>
        <authorList>
            <person name="Muhammad N."/>
            <person name="Lee Y.-J."/>
            <person name="Ko J."/>
            <person name="Kim S.-G."/>
        </authorList>
    </citation>
    <scope>NUCLEOTIDE SEQUENCE [LARGE SCALE GENOMIC DNA]</scope>
    <source>
        <strain evidence="4 5">ABR2-5</strain>
    </source>
</reference>
<accession>A0ABT3CRU4</accession>
<dbReference type="PANTHER" id="PTHR24104">
    <property type="entry name" value="E3 UBIQUITIN-PROTEIN LIGASE NHLRC1-RELATED"/>
    <property type="match status" value="1"/>
</dbReference>
<protein>
    <submittedName>
        <fullName evidence="4">6-bladed beta-propeller</fullName>
    </submittedName>
</protein>
<dbReference type="InterPro" id="IPR011042">
    <property type="entry name" value="6-blade_b-propeller_TolB-like"/>
</dbReference>
<dbReference type="InterPro" id="IPR001258">
    <property type="entry name" value="NHL_repeat"/>
</dbReference>
<evidence type="ECO:0000313" key="5">
    <source>
        <dbReference type="Proteomes" id="UP001300692"/>
    </source>
</evidence>
<feature type="chain" id="PRO_5046389073" evidence="3">
    <location>
        <begin position="28"/>
        <end position="380"/>
    </location>
</feature>
<dbReference type="EMBL" id="JAOYOD010000001">
    <property type="protein sequence ID" value="MCV9386190.1"/>
    <property type="molecule type" value="Genomic_DNA"/>
</dbReference>
<evidence type="ECO:0000256" key="1">
    <source>
        <dbReference type="ARBA" id="ARBA00022737"/>
    </source>
</evidence>
<dbReference type="PROSITE" id="PS51125">
    <property type="entry name" value="NHL"/>
    <property type="match status" value="1"/>
</dbReference>
<comment type="caution">
    <text evidence="4">The sequence shown here is derived from an EMBL/GenBank/DDBJ whole genome shotgun (WGS) entry which is preliminary data.</text>
</comment>
<dbReference type="Gene3D" id="2.120.10.30">
    <property type="entry name" value="TolB, C-terminal domain"/>
    <property type="match status" value="1"/>
</dbReference>
<evidence type="ECO:0000256" key="2">
    <source>
        <dbReference type="PROSITE-ProRule" id="PRU00504"/>
    </source>
</evidence>
<sequence>MIKITNPILLVATLSMAYLTSCSVAPAKEEAQKEVILNANDFVVDAFWPKPLPNGWILGETPGIHADKNDNIWIIQRPASLSPREVRKEDSPYTPECCSPAPSVIQFDQEGNVLQAWQVGDTTKSEVDGNQLWVGSEHGIYVDDSLNVWIGNAKNHMVMKYTSSGELLLQIGINGQTGGSNDTTLLGGPADMAVDMAANEVFIADGYANRRVIVFDANTGAYKRHWGGFGEKPHDEELPSFDEVDSIRSFKTAVHAISLSADGLLYVVDRSNSRIQIFEKDGTYVKQFFVAKEAGPGTIWDVTFSRDPKQSKLYVADAKNMKVWVYDRQSFEVLGSFGSGGRNAGQFGWVHCVTMDSEGNLYTSEVKPGLRVQKFNPLPL</sequence>
<name>A0ABT3CRU4_9BACT</name>